<dbReference type="AlphaFoldDB" id="A0A2S6C767"/>
<dbReference type="InterPro" id="IPR057744">
    <property type="entry name" value="OTAase-like"/>
</dbReference>
<evidence type="ECO:0000313" key="4">
    <source>
        <dbReference type="Proteomes" id="UP000237631"/>
    </source>
</evidence>
<gene>
    <name evidence="3" type="ORF">CBER1_05361</name>
</gene>
<organism evidence="3 4">
    <name type="scientific">Cercospora berteroae</name>
    <dbReference type="NCBI Taxonomy" id="357750"/>
    <lineage>
        <taxon>Eukaryota</taxon>
        <taxon>Fungi</taxon>
        <taxon>Dikarya</taxon>
        <taxon>Ascomycota</taxon>
        <taxon>Pezizomycotina</taxon>
        <taxon>Dothideomycetes</taxon>
        <taxon>Dothideomycetidae</taxon>
        <taxon>Mycosphaerellales</taxon>
        <taxon>Mycosphaerellaceae</taxon>
        <taxon>Cercospora</taxon>
    </lineage>
</organism>
<dbReference type="SUPFAM" id="SSF51338">
    <property type="entry name" value="Composite domain of metallo-dependent hydrolases"/>
    <property type="match status" value="2"/>
</dbReference>
<dbReference type="PANTHER" id="PTHR43135">
    <property type="entry name" value="ALPHA-D-RIBOSE 1-METHYLPHOSPHONATE 5-TRIPHOSPHATE DIPHOSPHATASE"/>
    <property type="match status" value="1"/>
</dbReference>
<feature type="compositionally biased region" description="Acidic residues" evidence="1">
    <location>
        <begin position="732"/>
        <end position="755"/>
    </location>
</feature>
<dbReference type="Pfam" id="PF01979">
    <property type="entry name" value="Amidohydro_1"/>
    <property type="match status" value="1"/>
</dbReference>
<dbReference type="InterPro" id="IPR006680">
    <property type="entry name" value="Amidohydro-rel"/>
</dbReference>
<evidence type="ECO:0000313" key="3">
    <source>
        <dbReference type="EMBL" id="PPJ55559.1"/>
    </source>
</evidence>
<feature type="region of interest" description="Disordered" evidence="1">
    <location>
        <begin position="476"/>
        <end position="531"/>
    </location>
</feature>
<keyword evidence="4" id="KW-1185">Reference proteome</keyword>
<feature type="region of interest" description="Disordered" evidence="1">
    <location>
        <begin position="724"/>
        <end position="755"/>
    </location>
</feature>
<dbReference type="InterPro" id="IPR032466">
    <property type="entry name" value="Metal_Hydrolase"/>
</dbReference>
<dbReference type="Gene3D" id="3.20.20.140">
    <property type="entry name" value="Metal-dependent hydrolases"/>
    <property type="match status" value="1"/>
</dbReference>
<feature type="region of interest" description="Disordered" evidence="1">
    <location>
        <begin position="624"/>
        <end position="690"/>
    </location>
</feature>
<dbReference type="Pfam" id="PF11951">
    <property type="entry name" value="Fungal_trans_2"/>
    <property type="match status" value="1"/>
</dbReference>
<feature type="compositionally biased region" description="Acidic residues" evidence="1">
    <location>
        <begin position="650"/>
        <end position="677"/>
    </location>
</feature>
<name>A0A2S6C767_9PEZI</name>
<protein>
    <recommendedName>
        <fullName evidence="2">Amidohydrolase-related domain-containing protein</fullName>
    </recommendedName>
</protein>
<feature type="compositionally biased region" description="Low complexity" evidence="1">
    <location>
        <begin position="495"/>
        <end position="518"/>
    </location>
</feature>
<reference evidence="4" key="1">
    <citation type="journal article" date="2017" name="bioRxiv">
        <title>Conservation of a gene cluster reveals novel cercosporin biosynthetic mechanisms and extends production to the genus Colletotrichum.</title>
        <authorList>
            <person name="de Jonge R."/>
            <person name="Ebert M.K."/>
            <person name="Huitt-Roehl C.R."/>
            <person name="Pal P."/>
            <person name="Suttle J.C."/>
            <person name="Spanner R.E."/>
            <person name="Neubauer J.D."/>
            <person name="Jurick W.M.II."/>
            <person name="Stott K.A."/>
            <person name="Secor G.A."/>
            <person name="Thomma B.P.H.J."/>
            <person name="Van de Peer Y."/>
            <person name="Townsend C.A."/>
            <person name="Bolton M.D."/>
        </authorList>
    </citation>
    <scope>NUCLEOTIDE SEQUENCE [LARGE SCALE GENOMIC DNA]</scope>
    <source>
        <strain evidence="4">CBS538.71</strain>
    </source>
</reference>
<feature type="domain" description="Amidohydrolase-related" evidence="2">
    <location>
        <begin position="874"/>
        <end position="1240"/>
    </location>
</feature>
<proteinExistence type="predicted"/>
<dbReference type="Proteomes" id="UP000237631">
    <property type="component" value="Unassembled WGS sequence"/>
</dbReference>
<dbReference type="Gene3D" id="2.30.40.10">
    <property type="entry name" value="Urease, subunit C, domain 1"/>
    <property type="match status" value="1"/>
</dbReference>
<dbReference type="InterPro" id="IPR011059">
    <property type="entry name" value="Metal-dep_hydrolase_composite"/>
</dbReference>
<dbReference type="GO" id="GO:0016810">
    <property type="term" value="F:hydrolase activity, acting on carbon-nitrogen (but not peptide) bonds"/>
    <property type="evidence" value="ECO:0007669"/>
    <property type="project" value="InterPro"/>
</dbReference>
<dbReference type="PANTHER" id="PTHR43135:SF3">
    <property type="entry name" value="ALPHA-D-RIBOSE 1-METHYLPHOSPHONATE 5-TRIPHOSPHATE DIPHOSPHATASE"/>
    <property type="match status" value="1"/>
</dbReference>
<evidence type="ECO:0000259" key="2">
    <source>
        <dbReference type="Pfam" id="PF01979"/>
    </source>
</evidence>
<accession>A0A2S6C767</accession>
<dbReference type="InterPro" id="IPR051781">
    <property type="entry name" value="Metallo-dep_Hydrolase"/>
</dbReference>
<dbReference type="EMBL" id="PNEN01000537">
    <property type="protein sequence ID" value="PPJ55559.1"/>
    <property type="molecule type" value="Genomic_DNA"/>
</dbReference>
<dbReference type="OrthoDB" id="5595695at2759"/>
<sequence length="1251" mass="138533">MSEEELQLTPQVSVVQVPRSGSGIITPTSPRPPPVSFHAGLDDLAIAQFFEKYVYKYHDKRDQWDIDAGNGCLMAAVKALGTVDAVKNMGQGRMLEPEAQKRYVSAIQKINTALQDPQGRTQDSTLLAITILGVFECVSGFQRNIDSWREHVNGAASLLQLRGSEQFRTQTGCRLFLQTCTNLIMSCLSRRLPIPAHVRAMQKIAESFIPNPRESVWRFHLASLKIADLNSRLLPGNYPVSSEQAQLIIDDALFLYAELESILSDAPPNWKPHYVAATGRMVYSDYYYVFDSYVIAQIICGNWSFRIMLIDILRKALVNLRTSGRKVNPEQLNKIQFYMGTTRQLQSSILAVIPQHLSHTFPIIHAPDSSGQAQDRLVDFNSRDHHPFKQAEKDRGTLPWVRMSGGYQTQFPLFTAGAADPLGGPIRTWVIGVLKTLHQTLGIQQAAILASQLEPLRQLERVNVEVASMLRGATAEKMSGAMKDDDELTSSALDHSPSPTSSHTLSPASSHTLSPASPRALSPTPCGTMSPPPACTRKLTWSVEMERDLLLAAVFGNIEDMEDCYTGLMEGFANNYGVTVTGKQLHARFEMLRMTQSDTMRWLNLPLPAGPCLKFSKAEFDRAEFESTAVPEAQQDDDDEESDFKQSDSGMEDEESLDQASSDENEQSDFEMEDEDGLEQKPSDEDEWPNTEIQVEVGGLLYRARRPHGLDPVEFLKAALEFQPRESLDQASSDEDEQSDSEMENEDGCEQMSSDEDAWCDMEIEAELGGVLYRARKPHGLDPVEFLKAALDFQARVERTPSFVAKMVVRPVKNDKTFSIHTDCLFDSKQKTFTEDSTIVVDPDTGLIVDVYERKHPLPHKIEAPDIDLRGRCVLPGLVDAHTHILLHPYSETSSLNQERDESIIERTIRATNHCRAALLAGFTTYRNLGTESAGDADVHIRNAINRGIIPGPRILCATEPLASSSGYEIRIESRINGVEIPRLSDACDGVVGVRAGVRRRLGAGADTIKFYADYRKRALRFPESAWAGEPEIQYPPGWRGLYNDRNPNLLQFNQGEANEIVREAKASRAPVAAHAQCPEAVILAARAGVTSVEHGFEPWEVTDALQALKDNAVIFVPTLSVFEYGLADKKKEFAKIMAQTKTAFDAGIKLATGGDTGAVAHGENARELELLVEAGVPLMEVLTAATLHGWEACGAEWVGRKFGWVGAGFAADIVALDTDVRSDLGALRRVDFVMKDGRVWKRDGQAVAMI</sequence>
<evidence type="ECO:0000256" key="1">
    <source>
        <dbReference type="SAM" id="MobiDB-lite"/>
    </source>
</evidence>
<comment type="caution">
    <text evidence="3">The sequence shown here is derived from an EMBL/GenBank/DDBJ whole genome shotgun (WGS) entry which is preliminary data.</text>
</comment>
<dbReference type="CDD" id="cd01299">
    <property type="entry name" value="Met_dep_hydrolase_A"/>
    <property type="match status" value="1"/>
</dbReference>
<dbReference type="STRING" id="357750.A0A2S6C767"/>
<dbReference type="SUPFAM" id="SSF51556">
    <property type="entry name" value="Metallo-dependent hydrolases"/>
    <property type="match status" value="1"/>
</dbReference>
<dbReference type="InterPro" id="IPR021858">
    <property type="entry name" value="Fun_TF"/>
</dbReference>